<accession>A0A1G7T8T0</accession>
<evidence type="ECO:0000313" key="17">
    <source>
        <dbReference type="EMBL" id="SDG31010.1"/>
    </source>
</evidence>
<organism evidence="17 18">
    <name type="scientific">Desulfosporosinus hippei DSM 8344</name>
    <dbReference type="NCBI Taxonomy" id="1121419"/>
    <lineage>
        <taxon>Bacteria</taxon>
        <taxon>Bacillati</taxon>
        <taxon>Bacillota</taxon>
        <taxon>Clostridia</taxon>
        <taxon>Eubacteriales</taxon>
        <taxon>Desulfitobacteriaceae</taxon>
        <taxon>Desulfosporosinus</taxon>
    </lineage>
</organism>
<dbReference type="Pfam" id="PF00005">
    <property type="entry name" value="ABC_tran"/>
    <property type="match status" value="1"/>
</dbReference>
<keyword evidence="8" id="KW-1278">Translocase</keyword>
<dbReference type="NCBIfam" id="TIGR01727">
    <property type="entry name" value="oligo_HPY"/>
    <property type="match status" value="1"/>
</dbReference>
<sequence length="320" mass="35304">MLNKQVMSPLLSIRALSTCFQIQETVVKAVDNVSLDIYPDEVLALVGETGCGKSVLALSILRLLPENSLSEGSILYKGFEILEGSNEELRALRGREIGMIPQSQASSLNPLLKVGWQVMEVLRLHTKVRKPDAHKKVVELFSRLQLPEPEKRMDYYPHQLSGGMRQRVLVSMGVACNPNLILVDEPTKGLDAVLRMEVVKLLGRQAAENNRSMLLITHDLSVAALLADRIAVMYAGEIVEMGSSAGVLKIPRHPYTQSLLDSLPGRGFKPIPGFSPSLSRIPPGCRFQPRCRVACSKGAALHPDLREADPNHYVRCFHAD</sequence>
<evidence type="ECO:0000256" key="9">
    <source>
        <dbReference type="ARBA" id="ARBA00023065"/>
    </source>
</evidence>
<dbReference type="EC" id="7.2.2.11" evidence="13"/>
<name>A0A1G7T8T0_9FIRM</name>
<evidence type="ECO:0000256" key="4">
    <source>
        <dbReference type="ARBA" id="ARBA00022475"/>
    </source>
</evidence>
<reference evidence="18" key="1">
    <citation type="submission" date="2016-10" db="EMBL/GenBank/DDBJ databases">
        <authorList>
            <person name="Varghese N."/>
            <person name="Submissions S."/>
        </authorList>
    </citation>
    <scope>NUCLEOTIDE SEQUENCE [LARGE SCALE GENOMIC DNA]</scope>
    <source>
        <strain evidence="18">DSM 8344</strain>
    </source>
</reference>
<gene>
    <name evidence="17" type="ORF">SAMN05443529_102122</name>
</gene>
<dbReference type="GO" id="GO:0016887">
    <property type="term" value="F:ATP hydrolysis activity"/>
    <property type="evidence" value="ECO:0007669"/>
    <property type="project" value="InterPro"/>
</dbReference>
<evidence type="ECO:0000256" key="1">
    <source>
        <dbReference type="ARBA" id="ARBA00004202"/>
    </source>
</evidence>
<comment type="subunit">
    <text evidence="12">The complex is composed of two ATP-binding proteins (NikD and NikE), two transmembrane proteins (NikB and NikC) and a solute-binding protein (NikA).</text>
</comment>
<dbReference type="RefSeq" id="WP_092329389.1">
    <property type="nucleotide sequence ID" value="NZ_FNCP01000002.1"/>
</dbReference>
<dbReference type="GO" id="GO:0015833">
    <property type="term" value="P:peptide transport"/>
    <property type="evidence" value="ECO:0007669"/>
    <property type="project" value="InterPro"/>
</dbReference>
<dbReference type="PANTHER" id="PTHR43297">
    <property type="entry name" value="OLIGOPEPTIDE TRANSPORT ATP-BINDING PROTEIN APPD"/>
    <property type="match status" value="1"/>
</dbReference>
<keyword evidence="5" id="KW-0533">Nickel</keyword>
<evidence type="ECO:0000256" key="15">
    <source>
        <dbReference type="ARBA" id="ARBA00048610"/>
    </source>
</evidence>
<evidence type="ECO:0000256" key="5">
    <source>
        <dbReference type="ARBA" id="ARBA00022596"/>
    </source>
</evidence>
<comment type="subcellular location">
    <subcellularLocation>
        <location evidence="1">Cell membrane</location>
        <topology evidence="1">Peripheral membrane protein</topology>
    </subcellularLocation>
</comment>
<proteinExistence type="inferred from homology"/>
<keyword evidence="9" id="KW-0406">Ion transport</keyword>
<dbReference type="FunFam" id="3.40.50.300:FF:000016">
    <property type="entry name" value="Oligopeptide ABC transporter ATP-binding component"/>
    <property type="match status" value="1"/>
</dbReference>
<dbReference type="GO" id="GO:0015413">
    <property type="term" value="F:ABC-type nickel transporter activity"/>
    <property type="evidence" value="ECO:0007669"/>
    <property type="project" value="UniProtKB-EC"/>
</dbReference>
<keyword evidence="11" id="KW-0472">Membrane</keyword>
<evidence type="ECO:0000256" key="14">
    <source>
        <dbReference type="ARBA" id="ARBA00044143"/>
    </source>
</evidence>
<dbReference type="GO" id="GO:0005524">
    <property type="term" value="F:ATP binding"/>
    <property type="evidence" value="ECO:0007669"/>
    <property type="project" value="UniProtKB-KW"/>
</dbReference>
<dbReference type="Pfam" id="PF08352">
    <property type="entry name" value="oligo_HPY"/>
    <property type="match status" value="1"/>
</dbReference>
<evidence type="ECO:0000256" key="6">
    <source>
        <dbReference type="ARBA" id="ARBA00022741"/>
    </source>
</evidence>
<keyword evidence="4" id="KW-1003">Cell membrane</keyword>
<dbReference type="InterPro" id="IPR050388">
    <property type="entry name" value="ABC_Ni/Peptide_Import"/>
</dbReference>
<dbReference type="CDD" id="cd03257">
    <property type="entry name" value="ABC_NikE_OppD_transporters"/>
    <property type="match status" value="1"/>
</dbReference>
<dbReference type="Proteomes" id="UP000198656">
    <property type="component" value="Unassembled WGS sequence"/>
</dbReference>
<evidence type="ECO:0000256" key="3">
    <source>
        <dbReference type="ARBA" id="ARBA00022448"/>
    </source>
</evidence>
<evidence type="ECO:0000256" key="12">
    <source>
        <dbReference type="ARBA" id="ARBA00038669"/>
    </source>
</evidence>
<evidence type="ECO:0000259" key="16">
    <source>
        <dbReference type="PROSITE" id="PS50893"/>
    </source>
</evidence>
<dbReference type="SUPFAM" id="SSF52540">
    <property type="entry name" value="P-loop containing nucleoside triphosphate hydrolases"/>
    <property type="match status" value="1"/>
</dbReference>
<evidence type="ECO:0000256" key="8">
    <source>
        <dbReference type="ARBA" id="ARBA00022967"/>
    </source>
</evidence>
<dbReference type="InterPro" id="IPR003439">
    <property type="entry name" value="ABC_transporter-like_ATP-bd"/>
</dbReference>
<evidence type="ECO:0000313" key="18">
    <source>
        <dbReference type="Proteomes" id="UP000198656"/>
    </source>
</evidence>
<evidence type="ECO:0000256" key="13">
    <source>
        <dbReference type="ARBA" id="ARBA00039098"/>
    </source>
</evidence>
<evidence type="ECO:0000256" key="2">
    <source>
        <dbReference type="ARBA" id="ARBA00005417"/>
    </source>
</evidence>
<dbReference type="OrthoDB" id="9779287at2"/>
<comment type="similarity">
    <text evidence="2">Belongs to the ABC transporter superfamily.</text>
</comment>
<dbReference type="InterPro" id="IPR003593">
    <property type="entry name" value="AAA+_ATPase"/>
</dbReference>
<keyword evidence="6" id="KW-0547">Nucleotide-binding</keyword>
<protein>
    <recommendedName>
        <fullName evidence="14">Nickel import system ATP-binding protein NikD</fullName>
        <ecNumber evidence="13">7.2.2.11</ecNumber>
    </recommendedName>
</protein>
<dbReference type="InterPro" id="IPR027417">
    <property type="entry name" value="P-loop_NTPase"/>
</dbReference>
<keyword evidence="10" id="KW-0921">Nickel transport</keyword>
<comment type="catalytic activity">
    <reaction evidence="15">
        <text>Ni(2+)(out) + ATP + H2O = Ni(2+)(in) + ADP + phosphate + H(+)</text>
        <dbReference type="Rhea" id="RHEA:15557"/>
        <dbReference type="ChEBI" id="CHEBI:15377"/>
        <dbReference type="ChEBI" id="CHEBI:15378"/>
        <dbReference type="ChEBI" id="CHEBI:30616"/>
        <dbReference type="ChEBI" id="CHEBI:43474"/>
        <dbReference type="ChEBI" id="CHEBI:49786"/>
        <dbReference type="ChEBI" id="CHEBI:456216"/>
        <dbReference type="EC" id="7.2.2.11"/>
    </reaction>
    <physiologicalReaction direction="left-to-right" evidence="15">
        <dbReference type="Rhea" id="RHEA:15558"/>
    </physiologicalReaction>
</comment>
<dbReference type="InterPro" id="IPR017871">
    <property type="entry name" value="ABC_transporter-like_CS"/>
</dbReference>
<dbReference type="SMART" id="SM00382">
    <property type="entry name" value="AAA"/>
    <property type="match status" value="1"/>
</dbReference>
<dbReference type="PANTHER" id="PTHR43297:SF13">
    <property type="entry name" value="NICKEL ABC TRANSPORTER, ATP-BINDING PROTEIN"/>
    <property type="match status" value="1"/>
</dbReference>
<dbReference type="GO" id="GO:0005886">
    <property type="term" value="C:plasma membrane"/>
    <property type="evidence" value="ECO:0007669"/>
    <property type="project" value="UniProtKB-SubCell"/>
</dbReference>
<evidence type="ECO:0000256" key="7">
    <source>
        <dbReference type="ARBA" id="ARBA00022840"/>
    </source>
</evidence>
<dbReference type="PROSITE" id="PS00211">
    <property type="entry name" value="ABC_TRANSPORTER_1"/>
    <property type="match status" value="1"/>
</dbReference>
<feature type="domain" description="ABC transporter" evidence="16">
    <location>
        <begin position="13"/>
        <end position="260"/>
    </location>
</feature>
<keyword evidence="3" id="KW-0813">Transport</keyword>
<dbReference type="EMBL" id="FNCP01000002">
    <property type="protein sequence ID" value="SDG31010.1"/>
    <property type="molecule type" value="Genomic_DNA"/>
</dbReference>
<dbReference type="Gene3D" id="3.40.50.300">
    <property type="entry name" value="P-loop containing nucleotide triphosphate hydrolases"/>
    <property type="match status" value="1"/>
</dbReference>
<evidence type="ECO:0000256" key="11">
    <source>
        <dbReference type="ARBA" id="ARBA00023136"/>
    </source>
</evidence>
<dbReference type="InterPro" id="IPR013563">
    <property type="entry name" value="Oligopep_ABC_C"/>
</dbReference>
<keyword evidence="18" id="KW-1185">Reference proteome</keyword>
<evidence type="ECO:0000256" key="10">
    <source>
        <dbReference type="ARBA" id="ARBA00023112"/>
    </source>
</evidence>
<dbReference type="AlphaFoldDB" id="A0A1G7T8T0"/>
<dbReference type="STRING" id="1121419.SAMN05443529_102122"/>
<keyword evidence="7 17" id="KW-0067">ATP-binding</keyword>
<dbReference type="PROSITE" id="PS50893">
    <property type="entry name" value="ABC_TRANSPORTER_2"/>
    <property type="match status" value="1"/>
</dbReference>